<dbReference type="EMBL" id="KN831965">
    <property type="protein sequence ID" value="KIO05810.1"/>
    <property type="molecule type" value="Genomic_DNA"/>
</dbReference>
<accession>A0A0C3NYC0</accession>
<feature type="transmembrane region" description="Helical" evidence="5">
    <location>
        <begin position="61"/>
        <end position="79"/>
    </location>
</feature>
<dbReference type="STRING" id="870435.A0A0C3NYC0"/>
<dbReference type="InParanoid" id="A0A0C3NYC0"/>
<dbReference type="PANTHER" id="PTHR38646:SF1">
    <property type="entry name" value="DUF202 DOMAIN-CONTAINING PROTEIN"/>
    <property type="match status" value="1"/>
</dbReference>
<evidence type="ECO:0000313" key="8">
    <source>
        <dbReference type="Proteomes" id="UP000054217"/>
    </source>
</evidence>
<evidence type="ECO:0000256" key="4">
    <source>
        <dbReference type="ARBA" id="ARBA00023136"/>
    </source>
</evidence>
<dbReference type="AlphaFoldDB" id="A0A0C3NYC0"/>
<name>A0A0C3NYC0_PISTI</name>
<evidence type="ECO:0000259" key="6">
    <source>
        <dbReference type="Pfam" id="PF02656"/>
    </source>
</evidence>
<feature type="transmembrane region" description="Helical" evidence="5">
    <location>
        <begin position="36"/>
        <end position="55"/>
    </location>
</feature>
<evidence type="ECO:0000256" key="5">
    <source>
        <dbReference type="SAM" id="Phobius"/>
    </source>
</evidence>
<dbReference type="HOGENOM" id="CLU_107661_1_0_1"/>
<evidence type="ECO:0000256" key="2">
    <source>
        <dbReference type="ARBA" id="ARBA00022692"/>
    </source>
</evidence>
<evidence type="ECO:0000256" key="1">
    <source>
        <dbReference type="ARBA" id="ARBA00004127"/>
    </source>
</evidence>
<sequence length="147" mass="16784">MHQHHLYRGHRASSFSAIDLIELNELRARQRTFDGAYRRTALACLGYALTVLRLFDVRFYKIGILYLVLAILLFILSYVRARHSRHDFADRSSEKLSTLYKQAIPTVGQEDAREFGRPFVTAGFDVALITVVVFAVEIAILALIIEL</sequence>
<dbReference type="Pfam" id="PF02656">
    <property type="entry name" value="DUF202"/>
    <property type="match status" value="1"/>
</dbReference>
<dbReference type="OrthoDB" id="2555434at2759"/>
<keyword evidence="2 5" id="KW-0812">Transmembrane</keyword>
<evidence type="ECO:0000313" key="7">
    <source>
        <dbReference type="EMBL" id="KIO05810.1"/>
    </source>
</evidence>
<evidence type="ECO:0000256" key="3">
    <source>
        <dbReference type="ARBA" id="ARBA00022989"/>
    </source>
</evidence>
<feature type="domain" description="DUF202" evidence="6">
    <location>
        <begin position="28"/>
        <end position="86"/>
    </location>
</feature>
<reference evidence="7 8" key="1">
    <citation type="submission" date="2014-04" db="EMBL/GenBank/DDBJ databases">
        <authorList>
            <consortium name="DOE Joint Genome Institute"/>
            <person name="Kuo A."/>
            <person name="Kohler A."/>
            <person name="Costa M.D."/>
            <person name="Nagy L.G."/>
            <person name="Floudas D."/>
            <person name="Copeland A."/>
            <person name="Barry K.W."/>
            <person name="Cichocki N."/>
            <person name="Veneault-Fourrey C."/>
            <person name="LaButti K."/>
            <person name="Lindquist E.A."/>
            <person name="Lipzen A."/>
            <person name="Lundell T."/>
            <person name="Morin E."/>
            <person name="Murat C."/>
            <person name="Sun H."/>
            <person name="Tunlid A."/>
            <person name="Henrissat B."/>
            <person name="Grigoriev I.V."/>
            <person name="Hibbett D.S."/>
            <person name="Martin F."/>
            <person name="Nordberg H.P."/>
            <person name="Cantor M.N."/>
            <person name="Hua S.X."/>
        </authorList>
    </citation>
    <scope>NUCLEOTIDE SEQUENCE [LARGE SCALE GENOMIC DNA]</scope>
    <source>
        <strain evidence="7 8">Marx 270</strain>
    </source>
</reference>
<feature type="transmembrane region" description="Helical" evidence="5">
    <location>
        <begin position="122"/>
        <end position="145"/>
    </location>
</feature>
<reference evidence="8" key="2">
    <citation type="submission" date="2015-01" db="EMBL/GenBank/DDBJ databases">
        <title>Evolutionary Origins and Diversification of the Mycorrhizal Mutualists.</title>
        <authorList>
            <consortium name="DOE Joint Genome Institute"/>
            <consortium name="Mycorrhizal Genomics Consortium"/>
            <person name="Kohler A."/>
            <person name="Kuo A."/>
            <person name="Nagy L.G."/>
            <person name="Floudas D."/>
            <person name="Copeland A."/>
            <person name="Barry K.W."/>
            <person name="Cichocki N."/>
            <person name="Veneault-Fourrey C."/>
            <person name="LaButti K."/>
            <person name="Lindquist E.A."/>
            <person name="Lipzen A."/>
            <person name="Lundell T."/>
            <person name="Morin E."/>
            <person name="Murat C."/>
            <person name="Riley R."/>
            <person name="Ohm R."/>
            <person name="Sun H."/>
            <person name="Tunlid A."/>
            <person name="Henrissat B."/>
            <person name="Grigoriev I.V."/>
            <person name="Hibbett D.S."/>
            <person name="Martin F."/>
        </authorList>
    </citation>
    <scope>NUCLEOTIDE SEQUENCE [LARGE SCALE GENOMIC DNA]</scope>
    <source>
        <strain evidence="8">Marx 270</strain>
    </source>
</reference>
<dbReference type="InterPro" id="IPR003807">
    <property type="entry name" value="DUF202"/>
</dbReference>
<proteinExistence type="predicted"/>
<comment type="subcellular location">
    <subcellularLocation>
        <location evidence="1">Endomembrane system</location>
        <topology evidence="1">Multi-pass membrane protein</topology>
    </subcellularLocation>
</comment>
<organism evidence="7 8">
    <name type="scientific">Pisolithus tinctorius Marx 270</name>
    <dbReference type="NCBI Taxonomy" id="870435"/>
    <lineage>
        <taxon>Eukaryota</taxon>
        <taxon>Fungi</taxon>
        <taxon>Dikarya</taxon>
        <taxon>Basidiomycota</taxon>
        <taxon>Agaricomycotina</taxon>
        <taxon>Agaricomycetes</taxon>
        <taxon>Agaricomycetidae</taxon>
        <taxon>Boletales</taxon>
        <taxon>Sclerodermatineae</taxon>
        <taxon>Pisolithaceae</taxon>
        <taxon>Pisolithus</taxon>
    </lineage>
</organism>
<gene>
    <name evidence="7" type="ORF">M404DRAFT_504500</name>
</gene>
<dbReference type="GO" id="GO:0012505">
    <property type="term" value="C:endomembrane system"/>
    <property type="evidence" value="ECO:0007669"/>
    <property type="project" value="UniProtKB-SubCell"/>
</dbReference>
<keyword evidence="8" id="KW-1185">Reference proteome</keyword>
<dbReference type="Proteomes" id="UP000054217">
    <property type="component" value="Unassembled WGS sequence"/>
</dbReference>
<dbReference type="PANTHER" id="PTHR38646">
    <property type="entry name" value="YALI0F00814P"/>
    <property type="match status" value="1"/>
</dbReference>
<keyword evidence="4 5" id="KW-0472">Membrane</keyword>
<keyword evidence="3 5" id="KW-1133">Transmembrane helix</keyword>
<protein>
    <recommendedName>
        <fullName evidence="6">DUF202 domain-containing protein</fullName>
    </recommendedName>
</protein>